<keyword evidence="2 7" id="KW-0812">Transmembrane</keyword>
<dbReference type="PANTHER" id="PTHR21624:SF1">
    <property type="entry name" value="ALKYLGLYCEROL MONOOXYGENASE"/>
    <property type="match status" value="1"/>
</dbReference>
<evidence type="ECO:0000259" key="8">
    <source>
        <dbReference type="Pfam" id="PF04116"/>
    </source>
</evidence>
<evidence type="ECO:0000256" key="6">
    <source>
        <dbReference type="ARBA" id="ARBA00023136"/>
    </source>
</evidence>
<keyword evidence="5" id="KW-0443">Lipid metabolism</keyword>
<evidence type="ECO:0000313" key="9">
    <source>
        <dbReference type="EMBL" id="TSJ45626.1"/>
    </source>
</evidence>
<keyword evidence="4" id="KW-0560">Oxidoreductase</keyword>
<keyword evidence="6 7" id="KW-0472">Membrane</keyword>
<accession>A0A556N0E1</accession>
<feature type="transmembrane region" description="Helical" evidence="7">
    <location>
        <begin position="47"/>
        <end position="70"/>
    </location>
</feature>
<keyword evidence="10" id="KW-1185">Reference proteome</keyword>
<dbReference type="PANTHER" id="PTHR21624">
    <property type="entry name" value="STEROL DESATURASE-RELATED PROTEIN"/>
    <property type="match status" value="1"/>
</dbReference>
<dbReference type="GO" id="GO:0008610">
    <property type="term" value="P:lipid biosynthetic process"/>
    <property type="evidence" value="ECO:0007669"/>
    <property type="project" value="InterPro"/>
</dbReference>
<dbReference type="GO" id="GO:0006643">
    <property type="term" value="P:membrane lipid metabolic process"/>
    <property type="evidence" value="ECO:0007669"/>
    <property type="project" value="TreeGrafter"/>
</dbReference>
<dbReference type="OrthoDB" id="9770329at2"/>
<evidence type="ECO:0000256" key="3">
    <source>
        <dbReference type="ARBA" id="ARBA00022989"/>
    </source>
</evidence>
<dbReference type="GO" id="GO:0005506">
    <property type="term" value="F:iron ion binding"/>
    <property type="evidence" value="ECO:0007669"/>
    <property type="project" value="InterPro"/>
</dbReference>
<dbReference type="InterPro" id="IPR051689">
    <property type="entry name" value="Sterol_desaturase/TMEM195"/>
</dbReference>
<evidence type="ECO:0000256" key="2">
    <source>
        <dbReference type="ARBA" id="ARBA00022692"/>
    </source>
</evidence>
<dbReference type="GO" id="GO:0050479">
    <property type="term" value="F:glyceryl-ether monooxygenase activity"/>
    <property type="evidence" value="ECO:0007669"/>
    <property type="project" value="TreeGrafter"/>
</dbReference>
<dbReference type="GO" id="GO:0012505">
    <property type="term" value="C:endomembrane system"/>
    <property type="evidence" value="ECO:0007669"/>
    <property type="project" value="UniProtKB-SubCell"/>
</dbReference>
<dbReference type="InterPro" id="IPR006694">
    <property type="entry name" value="Fatty_acid_hydroxylase"/>
</dbReference>
<sequence length="297" mass="35266">MVDYVEKLIIFISTPIYVFLILGEIILSNWHNRKLYSVGDTVQNLYLMIANMGVDVLMRGITLFVLLFFFDYRIVSWDTRAWYYWGALFFAEDFIFYWIHRIDHVVRFFWAIHVTHHSSDKYNLTTGFRSSVFQPVYRFIWFIPLVFLGFEPFDIFIMYSITQTYGILVHTKTVGKMGILEYFLVTPSHHRVHHASNVEYLDKNMGMILIIWDKLFGTFQAEIDGLPIEFGLYEKKIDNNPANVIFHEWVSIYKDIRKTNGLKNKWLYITKPPGWSHDGSTLTSKQLRDHIKQGQKE</sequence>
<feature type="transmembrane region" description="Helical" evidence="7">
    <location>
        <begin position="82"/>
        <end position="100"/>
    </location>
</feature>
<gene>
    <name evidence="9" type="ORF">FO442_07685</name>
</gene>
<evidence type="ECO:0000313" key="10">
    <source>
        <dbReference type="Proteomes" id="UP000316008"/>
    </source>
</evidence>
<comment type="subcellular location">
    <subcellularLocation>
        <location evidence="1">Endomembrane system</location>
        <topology evidence="1">Multi-pass membrane protein</topology>
    </subcellularLocation>
</comment>
<evidence type="ECO:0000256" key="7">
    <source>
        <dbReference type="SAM" id="Phobius"/>
    </source>
</evidence>
<feature type="transmembrane region" description="Helical" evidence="7">
    <location>
        <begin position="7"/>
        <end position="27"/>
    </location>
</feature>
<proteinExistence type="predicted"/>
<evidence type="ECO:0000256" key="4">
    <source>
        <dbReference type="ARBA" id="ARBA00023002"/>
    </source>
</evidence>
<protein>
    <submittedName>
        <fullName evidence="9">Sterol desaturase family protein</fullName>
    </submittedName>
</protein>
<reference evidence="9 10" key="1">
    <citation type="submission" date="2019-07" db="EMBL/GenBank/DDBJ databases">
        <authorList>
            <person name="Huq M.A."/>
        </authorList>
    </citation>
    <scope>NUCLEOTIDE SEQUENCE [LARGE SCALE GENOMIC DNA]</scope>
    <source>
        <strain evidence="9 10">MAH-3</strain>
    </source>
</reference>
<dbReference type="RefSeq" id="WP_144332582.1">
    <property type="nucleotide sequence ID" value="NZ_VLPL01000003.1"/>
</dbReference>
<evidence type="ECO:0000256" key="5">
    <source>
        <dbReference type="ARBA" id="ARBA00023098"/>
    </source>
</evidence>
<feature type="domain" description="Fatty acid hydroxylase" evidence="8">
    <location>
        <begin position="87"/>
        <end position="218"/>
    </location>
</feature>
<dbReference type="Proteomes" id="UP000316008">
    <property type="component" value="Unassembled WGS sequence"/>
</dbReference>
<dbReference type="Pfam" id="PF04116">
    <property type="entry name" value="FA_hydroxylase"/>
    <property type="match status" value="1"/>
</dbReference>
<dbReference type="AlphaFoldDB" id="A0A556N0E1"/>
<evidence type="ECO:0000256" key="1">
    <source>
        <dbReference type="ARBA" id="ARBA00004127"/>
    </source>
</evidence>
<keyword evidence="3 7" id="KW-1133">Transmembrane helix</keyword>
<comment type="caution">
    <text evidence="9">The sequence shown here is derived from an EMBL/GenBank/DDBJ whole genome shotgun (WGS) entry which is preliminary data.</text>
</comment>
<feature type="transmembrane region" description="Helical" evidence="7">
    <location>
        <begin position="139"/>
        <end position="162"/>
    </location>
</feature>
<organism evidence="9 10">
    <name type="scientific">Fluviicola chungangensis</name>
    <dbReference type="NCBI Taxonomy" id="2597671"/>
    <lineage>
        <taxon>Bacteria</taxon>
        <taxon>Pseudomonadati</taxon>
        <taxon>Bacteroidota</taxon>
        <taxon>Flavobacteriia</taxon>
        <taxon>Flavobacteriales</taxon>
        <taxon>Crocinitomicaceae</taxon>
        <taxon>Fluviicola</taxon>
    </lineage>
</organism>
<dbReference type="EMBL" id="VLPL01000003">
    <property type="protein sequence ID" value="TSJ45626.1"/>
    <property type="molecule type" value="Genomic_DNA"/>
</dbReference>
<name>A0A556N0E1_9FLAO</name>
<dbReference type="GO" id="GO:0016020">
    <property type="term" value="C:membrane"/>
    <property type="evidence" value="ECO:0007669"/>
    <property type="project" value="GOC"/>
</dbReference>